<reference evidence="2 3" key="1">
    <citation type="submission" date="2019-10" db="EMBL/GenBank/DDBJ databases">
        <title>Georgenia wutianyii sp. nov. and Georgenia yuyongxinii sp. nov. isolated from plateau pika (Ochotona curzoniae) in the Qinghai-Tibet plateau of China.</title>
        <authorList>
            <person name="Tian Z."/>
        </authorList>
    </citation>
    <scope>NUCLEOTIDE SEQUENCE [LARGE SCALE GENOMIC DNA]</scope>
    <source>
        <strain evidence="2 3">JCM 19765</strain>
    </source>
</reference>
<dbReference type="Proteomes" id="UP000437709">
    <property type="component" value="Unassembled WGS sequence"/>
</dbReference>
<keyword evidence="3" id="KW-1185">Reference proteome</keyword>
<gene>
    <name evidence="2" type="ORF">GB881_10615</name>
</gene>
<dbReference type="PANTHER" id="PTHR48228">
    <property type="entry name" value="SUCCINYL-COA--D-CITRAMALATE COA-TRANSFERASE"/>
    <property type="match status" value="1"/>
</dbReference>
<accession>A0A6N7EMW4</accession>
<name>A0A6N7EMW4_9MICO</name>
<dbReference type="PANTHER" id="PTHR48228:SF4">
    <property type="entry name" value="BLR3030 PROTEIN"/>
    <property type="match status" value="1"/>
</dbReference>
<evidence type="ECO:0000313" key="3">
    <source>
        <dbReference type="Proteomes" id="UP000437709"/>
    </source>
</evidence>
<dbReference type="Gene3D" id="3.30.1540.10">
    <property type="entry name" value="formyl-coa transferase, domain 3"/>
    <property type="match status" value="1"/>
</dbReference>
<dbReference type="RefSeq" id="WP_152194883.1">
    <property type="nucleotide sequence ID" value="NZ_VUKD01000002.1"/>
</dbReference>
<organism evidence="2 3">
    <name type="scientific">Georgenia subflava</name>
    <dbReference type="NCBI Taxonomy" id="1622177"/>
    <lineage>
        <taxon>Bacteria</taxon>
        <taxon>Bacillati</taxon>
        <taxon>Actinomycetota</taxon>
        <taxon>Actinomycetes</taxon>
        <taxon>Micrococcales</taxon>
        <taxon>Bogoriellaceae</taxon>
        <taxon>Georgenia</taxon>
    </lineage>
</organism>
<proteinExistence type="predicted"/>
<dbReference type="InterPro" id="IPR050509">
    <property type="entry name" value="CoA-transferase_III"/>
</dbReference>
<dbReference type="GO" id="GO:0003824">
    <property type="term" value="F:catalytic activity"/>
    <property type="evidence" value="ECO:0007669"/>
    <property type="project" value="InterPro"/>
</dbReference>
<evidence type="ECO:0008006" key="4">
    <source>
        <dbReference type="Google" id="ProtNLM"/>
    </source>
</evidence>
<dbReference type="InterPro" id="IPR023606">
    <property type="entry name" value="CoA-Trfase_III_dom_1_sf"/>
</dbReference>
<evidence type="ECO:0000256" key="1">
    <source>
        <dbReference type="SAM" id="MobiDB-lite"/>
    </source>
</evidence>
<feature type="region of interest" description="Disordered" evidence="1">
    <location>
        <begin position="399"/>
        <end position="421"/>
    </location>
</feature>
<dbReference type="AlphaFoldDB" id="A0A6N7EMW4"/>
<protein>
    <recommendedName>
        <fullName evidence="4">CoA transferase</fullName>
    </recommendedName>
</protein>
<sequence length="453" mass="47824">MGTQELWPELVPGGAPEVPVTGPRRWWAGPLDVEGLVVAAVRSCAAAAAALGAERGAPVELSVDVRDVAAAVESFRHLRVDGRTAVGFAPLSRFFPTADRWVRFHANYPHHRAALLAALDVPDDDGADLPDRVAAVVAAMPAEPLEARVRERGGVAAALRTPQEWLAHAQGHAVAQAPLVQHGLDRVAGGTAALPRGAALPMSGLRVLDLTRVIAGPTATRMLGALGADVLRIDPPDNPELLDQYLDTGFAKRSAAADLHDPAERDRIEQLLPRADLVLSSYRPGALARLGLDAAALRERHPHLVVVELSAWGTVGPWGRERGFDSIVQVATGIAHRYGTDDESWRPGALPVQALDHAAGYLAAATAMRSLTRREQDGGASARISLARVAHELLRLPVPTGPAEHERPPVRTATVPSAYGPVEHVPPPLGVGGRPLGFPGPPQPYAGAAPVWL</sequence>
<dbReference type="Pfam" id="PF02515">
    <property type="entry name" value="CoA_transf_3"/>
    <property type="match status" value="1"/>
</dbReference>
<dbReference type="InterPro" id="IPR003673">
    <property type="entry name" value="CoA-Trfase_fam_III"/>
</dbReference>
<dbReference type="Gene3D" id="3.40.50.10540">
    <property type="entry name" value="Crotonobetainyl-coa:carnitine coa-transferase, domain 1"/>
    <property type="match status" value="2"/>
</dbReference>
<evidence type="ECO:0000313" key="2">
    <source>
        <dbReference type="EMBL" id="MPV37486.1"/>
    </source>
</evidence>
<dbReference type="EMBL" id="WHPC01000038">
    <property type="protein sequence ID" value="MPV37486.1"/>
    <property type="molecule type" value="Genomic_DNA"/>
</dbReference>
<comment type="caution">
    <text evidence="2">The sequence shown here is derived from an EMBL/GenBank/DDBJ whole genome shotgun (WGS) entry which is preliminary data.</text>
</comment>
<dbReference type="SUPFAM" id="SSF89796">
    <property type="entry name" value="CoA-transferase family III (CaiB/BaiF)"/>
    <property type="match status" value="2"/>
</dbReference>
<dbReference type="InterPro" id="IPR044855">
    <property type="entry name" value="CoA-Trfase_III_dom3_sf"/>
</dbReference>
<dbReference type="OrthoDB" id="9058532at2"/>